<dbReference type="Proteomes" id="UP001178508">
    <property type="component" value="Chromosome 10"/>
</dbReference>
<reference evidence="3" key="1">
    <citation type="submission" date="2023-08" db="EMBL/GenBank/DDBJ databases">
        <authorList>
            <person name="Alioto T."/>
            <person name="Alioto T."/>
            <person name="Gomez Garrido J."/>
        </authorList>
    </citation>
    <scope>NUCLEOTIDE SEQUENCE</scope>
</reference>
<dbReference type="Pfam" id="PF03372">
    <property type="entry name" value="Exo_endo_phos"/>
    <property type="match status" value="1"/>
</dbReference>
<dbReference type="EMBL" id="OY660873">
    <property type="protein sequence ID" value="CAJ1066300.1"/>
    <property type="molecule type" value="Genomic_DNA"/>
</dbReference>
<dbReference type="InterPro" id="IPR036691">
    <property type="entry name" value="Endo/exonu/phosph_ase_sf"/>
</dbReference>
<organism evidence="3 5">
    <name type="scientific">Xyrichtys novacula</name>
    <name type="common">Pearly razorfish</name>
    <name type="synonym">Hemipteronotus novacula</name>
    <dbReference type="NCBI Taxonomy" id="13765"/>
    <lineage>
        <taxon>Eukaryota</taxon>
        <taxon>Metazoa</taxon>
        <taxon>Chordata</taxon>
        <taxon>Craniata</taxon>
        <taxon>Vertebrata</taxon>
        <taxon>Euteleostomi</taxon>
        <taxon>Actinopterygii</taxon>
        <taxon>Neopterygii</taxon>
        <taxon>Teleostei</taxon>
        <taxon>Neoteleostei</taxon>
        <taxon>Acanthomorphata</taxon>
        <taxon>Eupercaria</taxon>
        <taxon>Labriformes</taxon>
        <taxon>Labridae</taxon>
        <taxon>Xyrichtys</taxon>
    </lineage>
</organism>
<protein>
    <recommendedName>
        <fullName evidence="2">Endonuclease/exonuclease/phosphatase domain-containing protein</fullName>
    </recommendedName>
</protein>
<dbReference type="PANTHER" id="PTHR46670:SF3">
    <property type="entry name" value="ENDONUCLEASE_EXONUCLEASE_PHOSPHATASE DOMAIN-CONTAINING PROTEIN"/>
    <property type="match status" value="1"/>
</dbReference>
<dbReference type="PANTHER" id="PTHR46670">
    <property type="entry name" value="ENDO/EXONUCLEASE/PHOSPHATASE DOMAIN-CONTAINING PROTEIN"/>
    <property type="match status" value="1"/>
</dbReference>
<evidence type="ECO:0000313" key="4">
    <source>
        <dbReference type="EMBL" id="CAJ1066300.1"/>
    </source>
</evidence>
<dbReference type="GO" id="GO:0003824">
    <property type="term" value="F:catalytic activity"/>
    <property type="evidence" value="ECO:0007669"/>
    <property type="project" value="InterPro"/>
</dbReference>
<evidence type="ECO:0000313" key="5">
    <source>
        <dbReference type="Proteomes" id="UP001178508"/>
    </source>
</evidence>
<evidence type="ECO:0000259" key="2">
    <source>
        <dbReference type="Pfam" id="PF03372"/>
    </source>
</evidence>
<keyword evidence="5" id="KW-1185">Reference proteome</keyword>
<feature type="compositionally biased region" description="Pro residues" evidence="1">
    <location>
        <begin position="380"/>
        <end position="411"/>
    </location>
</feature>
<evidence type="ECO:0000313" key="3">
    <source>
        <dbReference type="EMBL" id="CAJ1064650.1"/>
    </source>
</evidence>
<dbReference type="EMBL" id="OY660872">
    <property type="protein sequence ID" value="CAJ1064650.1"/>
    <property type="molecule type" value="Genomic_DNA"/>
</dbReference>
<feature type="region of interest" description="Disordered" evidence="1">
    <location>
        <begin position="373"/>
        <end position="411"/>
    </location>
</feature>
<proteinExistence type="predicted"/>
<feature type="domain" description="Endonuclease/exonuclease/phosphatase" evidence="2">
    <location>
        <begin position="5"/>
        <end position="181"/>
    </location>
</feature>
<evidence type="ECO:0000256" key="1">
    <source>
        <dbReference type="SAM" id="MobiDB-lite"/>
    </source>
</evidence>
<dbReference type="Gene3D" id="3.60.10.10">
    <property type="entry name" value="Endonuclease/exonuclease/phosphatase"/>
    <property type="match status" value="1"/>
</dbReference>
<accession>A0AAV1FUM1</accession>
<name>A0AAV1FUM1_XYRNO</name>
<dbReference type="Proteomes" id="UP001178508">
    <property type="component" value="Chromosome 9"/>
</dbReference>
<sequence>MDNKLDFLFLTETWHKPLDYFSLNQATPTGYTYIDKPRLEGRGGGIATIHNKDLKIISLSMPTVSSFEHVALKLPGSPPLIIAIIYRPPKPSPDFLTDLSDLLTQLCALSPSVLLLGDFNIHIDNPSCSLAREFLDILQCFSFTQHCHFPTHNHGHTLDLICSTGLETSPPSCHDLHISDHLLIKTVITLPDPPTRLKRTINFRNLKSISPSALTAALSLNLTTSPPQASDNPSDLVTYYNQTLSSCLNLLAPVKSKSVTFARSAPWYTPALHQLKQKKRQLERLYRKTGLTIHLQLYRDHLHQYKATLNSARSAYYSNIIHSGSSNPRTLFSTINSLLAPHDNSTSTFTPDKCQTFLQFFQSKIDNIYNSLQSATSAPTPHPKSPPCAPPTPLLSPYPSFPPSLMPNSPS</sequence>
<gene>
    <name evidence="4" type="ORF">XNOV1_A002875</name>
    <name evidence="3" type="ORF">XNOV1_A037713</name>
</gene>
<dbReference type="InterPro" id="IPR005135">
    <property type="entry name" value="Endo/exonuclease/phosphatase"/>
</dbReference>
<dbReference type="AlphaFoldDB" id="A0AAV1FUM1"/>
<dbReference type="SUPFAM" id="SSF56219">
    <property type="entry name" value="DNase I-like"/>
    <property type="match status" value="1"/>
</dbReference>